<accession>A0A7J7LVV2</accession>
<proteinExistence type="predicted"/>
<feature type="domain" description="DUF6857" evidence="1">
    <location>
        <begin position="87"/>
        <end position="175"/>
    </location>
</feature>
<evidence type="ECO:0000313" key="3">
    <source>
        <dbReference type="Proteomes" id="UP000541444"/>
    </source>
</evidence>
<gene>
    <name evidence="2" type="ORF">GIB67_009003</name>
</gene>
<dbReference type="EMBL" id="JACGCM010001965">
    <property type="protein sequence ID" value="KAF6146717.1"/>
    <property type="molecule type" value="Genomic_DNA"/>
</dbReference>
<evidence type="ECO:0000313" key="2">
    <source>
        <dbReference type="EMBL" id="KAF6146717.1"/>
    </source>
</evidence>
<reference evidence="2 3" key="1">
    <citation type="journal article" date="2020" name="IScience">
        <title>Genome Sequencing of the Endangered Kingdonia uniflora (Circaeasteraceae, Ranunculales) Reveals Potential Mechanisms of Evolutionary Specialization.</title>
        <authorList>
            <person name="Sun Y."/>
            <person name="Deng T."/>
            <person name="Zhang A."/>
            <person name="Moore M.J."/>
            <person name="Landis J.B."/>
            <person name="Lin N."/>
            <person name="Zhang H."/>
            <person name="Zhang X."/>
            <person name="Huang J."/>
            <person name="Zhang X."/>
            <person name="Sun H."/>
            <person name="Wang H."/>
        </authorList>
    </citation>
    <scope>NUCLEOTIDE SEQUENCE [LARGE SCALE GENOMIC DNA]</scope>
    <source>
        <strain evidence="2">TB1705</strain>
        <tissue evidence="2">Leaf</tissue>
    </source>
</reference>
<dbReference type="PANTHER" id="PTHR31928">
    <property type="entry name" value="EXPRESSED PROTEIN"/>
    <property type="match status" value="1"/>
</dbReference>
<protein>
    <recommendedName>
        <fullName evidence="1">DUF6857 domain-containing protein</fullName>
    </recommendedName>
</protein>
<keyword evidence="3" id="KW-1185">Reference proteome</keyword>
<name>A0A7J7LVV2_9MAGN</name>
<sequence length="349" mass="38530">MQQGIPVTSSLTKRTTSDSLLSGNTTINVLDKKITPVKTKIIKICPFRQKPDVVVHNVKGTSVPVKGSSPSEITTKVKNLHLFPNTKDKNRAQETISWDSLPVNLVKPGKVMLRRINLAFMVAIEAHKEASAAATLTRCLSLFSDLCASASTEEPNVSLTRFFTLYRLIDQPNTTSNLENVPADISINSAPSKKKCNKNTLLAHNRNISKAPKASLDLTTIGRLEWAKGDGAKEIQELRDSLLKETQAWFLKFLETSLNNGFQKDTRGKNKKDGDHRRLKKKTDDQIGVTLSQLKHASDWLDHLRSKLVVGNDGAVENVVDGLKQKIYACLLGHVDSTALALKSLSDRD</sequence>
<dbReference type="OrthoDB" id="773154at2759"/>
<dbReference type="Proteomes" id="UP000541444">
    <property type="component" value="Unassembled WGS sequence"/>
</dbReference>
<organism evidence="2 3">
    <name type="scientific">Kingdonia uniflora</name>
    <dbReference type="NCBI Taxonomy" id="39325"/>
    <lineage>
        <taxon>Eukaryota</taxon>
        <taxon>Viridiplantae</taxon>
        <taxon>Streptophyta</taxon>
        <taxon>Embryophyta</taxon>
        <taxon>Tracheophyta</taxon>
        <taxon>Spermatophyta</taxon>
        <taxon>Magnoliopsida</taxon>
        <taxon>Ranunculales</taxon>
        <taxon>Circaeasteraceae</taxon>
        <taxon>Kingdonia</taxon>
    </lineage>
</organism>
<dbReference type="Pfam" id="PF21647">
    <property type="entry name" value="DUF6857"/>
    <property type="match status" value="2"/>
</dbReference>
<dbReference type="InterPro" id="IPR049172">
    <property type="entry name" value="DUF6857_pln"/>
</dbReference>
<dbReference type="PANTHER" id="PTHR31928:SF2">
    <property type="entry name" value="EXPRESSED PROTEIN"/>
    <property type="match status" value="1"/>
</dbReference>
<feature type="domain" description="DUF6857" evidence="1">
    <location>
        <begin position="189"/>
        <end position="341"/>
    </location>
</feature>
<comment type="caution">
    <text evidence="2">The sequence shown here is derived from an EMBL/GenBank/DDBJ whole genome shotgun (WGS) entry which is preliminary data.</text>
</comment>
<evidence type="ECO:0000259" key="1">
    <source>
        <dbReference type="Pfam" id="PF21647"/>
    </source>
</evidence>
<dbReference type="InterPro" id="IPR010341">
    <property type="entry name" value="DUF936_pln"/>
</dbReference>
<dbReference type="AlphaFoldDB" id="A0A7J7LVV2"/>